<name>A0AAD4EZY3_9PEZI</name>
<dbReference type="AlphaFoldDB" id="A0AAD4EZY3"/>
<dbReference type="InterPro" id="IPR029058">
    <property type="entry name" value="AB_hydrolase_fold"/>
</dbReference>
<feature type="domain" description="AB hydrolase-1" evidence="2">
    <location>
        <begin position="36"/>
        <end position="308"/>
    </location>
</feature>
<comment type="caution">
    <text evidence="3">The sequence shown here is derived from an EMBL/GenBank/DDBJ whole genome shotgun (WGS) entry which is preliminary data.</text>
</comment>
<dbReference type="GO" id="GO:0046464">
    <property type="term" value="P:acylglycerol catabolic process"/>
    <property type="evidence" value="ECO:0007669"/>
    <property type="project" value="TreeGrafter"/>
</dbReference>
<reference evidence="3" key="1">
    <citation type="submission" date="2023-02" db="EMBL/GenBank/DDBJ databases">
        <authorList>
            <person name="Palmer J.M."/>
        </authorList>
    </citation>
    <scope>NUCLEOTIDE SEQUENCE</scope>
    <source>
        <strain evidence="3">FW57</strain>
    </source>
</reference>
<accession>A0AAD4EZY3</accession>
<dbReference type="EMBL" id="JAHCVI010000001">
    <property type="protein sequence ID" value="KAG7290180.1"/>
    <property type="molecule type" value="Genomic_DNA"/>
</dbReference>
<dbReference type="SUPFAM" id="SSF53474">
    <property type="entry name" value="alpha/beta-Hydrolases"/>
    <property type="match status" value="1"/>
</dbReference>
<dbReference type="PANTHER" id="PTHR43798:SF33">
    <property type="entry name" value="HYDROLASE, PUTATIVE (AFU_ORTHOLOGUE AFUA_2G14860)-RELATED"/>
    <property type="match status" value="1"/>
</dbReference>
<proteinExistence type="predicted"/>
<gene>
    <name evidence="3" type="ORF">NEMBOFW57_000178</name>
</gene>
<organism evidence="3 4">
    <name type="scientific">Staphylotrichum longicolle</name>
    <dbReference type="NCBI Taxonomy" id="669026"/>
    <lineage>
        <taxon>Eukaryota</taxon>
        <taxon>Fungi</taxon>
        <taxon>Dikarya</taxon>
        <taxon>Ascomycota</taxon>
        <taxon>Pezizomycotina</taxon>
        <taxon>Sordariomycetes</taxon>
        <taxon>Sordariomycetidae</taxon>
        <taxon>Sordariales</taxon>
        <taxon>Chaetomiaceae</taxon>
        <taxon>Staphylotrichum</taxon>
    </lineage>
</organism>
<dbReference type="PANTHER" id="PTHR43798">
    <property type="entry name" value="MONOACYLGLYCEROL LIPASE"/>
    <property type="match status" value="1"/>
</dbReference>
<sequence>MEDKTATLHTKPGASLHISILNPRPKDQNPLSDILVVFLNGLALPCAAWSETVDHFLNLRNESNQPTPALLCYDRYGQGKSDSDPTDPPDTPYGHDARASVADLHQLLAQISHDELHRPVEDLRLILVCNSIGCALARLYAAEHPRRVEAYLFLDSMMANTDFVSIFPDPDQSGFDEGTLPEDVTADDLRHARAKFRQFFHPNVSNSEHLDRRQLRALLPRADGPALPDGPGGASPLLVVVGHDWDEFAEQCEGGSLSVPKAVINTYMNPTWGSYNEGLTRLVGTKREVKIARGCGHFIQKDDPAFVATEINTILNELEERKIAGS</sequence>
<evidence type="ECO:0000259" key="2">
    <source>
        <dbReference type="Pfam" id="PF12697"/>
    </source>
</evidence>
<dbReference type="Gene3D" id="3.40.50.1820">
    <property type="entry name" value="alpha/beta hydrolase"/>
    <property type="match status" value="1"/>
</dbReference>
<protein>
    <recommendedName>
        <fullName evidence="2">AB hydrolase-1 domain-containing protein</fullName>
    </recommendedName>
</protein>
<evidence type="ECO:0000313" key="3">
    <source>
        <dbReference type="EMBL" id="KAG7290180.1"/>
    </source>
</evidence>
<dbReference type="InterPro" id="IPR050266">
    <property type="entry name" value="AB_hydrolase_sf"/>
</dbReference>
<evidence type="ECO:0000313" key="4">
    <source>
        <dbReference type="Proteomes" id="UP001197093"/>
    </source>
</evidence>
<dbReference type="Proteomes" id="UP001197093">
    <property type="component" value="Unassembled WGS sequence"/>
</dbReference>
<evidence type="ECO:0000256" key="1">
    <source>
        <dbReference type="SAM" id="MobiDB-lite"/>
    </source>
</evidence>
<dbReference type="GO" id="GO:0047372">
    <property type="term" value="F:monoacylglycerol lipase activity"/>
    <property type="evidence" value="ECO:0007669"/>
    <property type="project" value="TreeGrafter"/>
</dbReference>
<feature type="region of interest" description="Disordered" evidence="1">
    <location>
        <begin position="74"/>
        <end position="94"/>
    </location>
</feature>
<keyword evidence="4" id="KW-1185">Reference proteome</keyword>
<dbReference type="Pfam" id="PF12697">
    <property type="entry name" value="Abhydrolase_6"/>
    <property type="match status" value="1"/>
</dbReference>
<dbReference type="GO" id="GO:0016020">
    <property type="term" value="C:membrane"/>
    <property type="evidence" value="ECO:0007669"/>
    <property type="project" value="TreeGrafter"/>
</dbReference>
<dbReference type="InterPro" id="IPR000073">
    <property type="entry name" value="AB_hydrolase_1"/>
</dbReference>